<feature type="transmembrane region" description="Helical" evidence="6">
    <location>
        <begin position="215"/>
        <end position="237"/>
    </location>
</feature>
<evidence type="ECO:0000313" key="8">
    <source>
        <dbReference type="EMBL" id="RNL66386.1"/>
    </source>
</evidence>
<dbReference type="Proteomes" id="UP000274695">
    <property type="component" value="Unassembled WGS sequence"/>
</dbReference>
<dbReference type="Pfam" id="PF02104">
    <property type="entry name" value="SURF1"/>
    <property type="match status" value="1"/>
</dbReference>
<comment type="similarity">
    <text evidence="2 6">Belongs to the SURF1 family.</text>
</comment>
<dbReference type="EMBL" id="PQGG01000031">
    <property type="protein sequence ID" value="POP52014.1"/>
    <property type="molecule type" value="Genomic_DNA"/>
</dbReference>
<protein>
    <recommendedName>
        <fullName evidence="6">SURF1-like protein</fullName>
    </recommendedName>
</protein>
<dbReference type="GO" id="GO:0005886">
    <property type="term" value="C:plasma membrane"/>
    <property type="evidence" value="ECO:0007669"/>
    <property type="project" value="UniProtKB-SubCell"/>
</dbReference>
<keyword evidence="3 6" id="KW-0812">Transmembrane</keyword>
<evidence type="ECO:0000256" key="1">
    <source>
        <dbReference type="ARBA" id="ARBA00004370"/>
    </source>
</evidence>
<sequence length="248" mass="28485">MASQRTRFQWQLDWKSVLAIILILPVLVSLGCWQLRRADEKRVLLADFEERRMLPAVNIAELDDYPNYRPVYAEGEYDSEKYWLLDNRISHGRFGYEIMAVFILSDGSELLVDRGWIAGDASRRTLPEVSIPKGPVKISGELYRSEEKNFSLGSEIHTEWPRRQQWLDIDVARQDFENMLPTSLRLEGGSVGALQTERLIVNVSPAKHTGYAVQWFAMAVALGIIFIFLNTNLAVLLKRGKDEENKEL</sequence>
<comment type="subcellular location">
    <subcellularLocation>
        <location evidence="6">Cell membrane</location>
        <topology evidence="6">Multi-pass membrane protein</topology>
    </subcellularLocation>
    <subcellularLocation>
        <location evidence="1">Membrane</location>
    </subcellularLocation>
</comment>
<dbReference type="InterPro" id="IPR002994">
    <property type="entry name" value="Surf1/Shy1"/>
</dbReference>
<evidence type="ECO:0000256" key="3">
    <source>
        <dbReference type="ARBA" id="ARBA00022692"/>
    </source>
</evidence>
<name>A0A2S4HDE3_9GAMM</name>
<dbReference type="InterPro" id="IPR045214">
    <property type="entry name" value="Surf1/Surf4"/>
</dbReference>
<dbReference type="PROSITE" id="PS51257">
    <property type="entry name" value="PROKAR_LIPOPROTEIN"/>
    <property type="match status" value="1"/>
</dbReference>
<dbReference type="PANTHER" id="PTHR23427:SF2">
    <property type="entry name" value="SURFEIT LOCUS PROTEIN 1"/>
    <property type="match status" value="1"/>
</dbReference>
<keyword evidence="5 6" id="KW-0472">Membrane</keyword>
<keyword evidence="4 6" id="KW-1133">Transmembrane helix</keyword>
<dbReference type="OrthoDB" id="9789940at2"/>
<dbReference type="AlphaFoldDB" id="A0A2S4HDE3"/>
<evidence type="ECO:0000313" key="7">
    <source>
        <dbReference type="EMBL" id="POP52014.1"/>
    </source>
</evidence>
<evidence type="ECO:0000256" key="4">
    <source>
        <dbReference type="ARBA" id="ARBA00022989"/>
    </source>
</evidence>
<accession>A0A2S4HDE3</accession>
<keyword evidence="6" id="KW-1003">Cell membrane</keyword>
<gene>
    <name evidence="7" type="ORF">C0068_13480</name>
    <name evidence="8" type="ORF">D0911_04930</name>
</gene>
<keyword evidence="10" id="KW-1185">Reference proteome</keyword>
<evidence type="ECO:0000256" key="6">
    <source>
        <dbReference type="RuleBase" id="RU363076"/>
    </source>
</evidence>
<organism evidence="7 9">
    <name type="scientific">Zhongshania marina</name>
    <dbReference type="NCBI Taxonomy" id="2304603"/>
    <lineage>
        <taxon>Bacteria</taxon>
        <taxon>Pseudomonadati</taxon>
        <taxon>Pseudomonadota</taxon>
        <taxon>Gammaproteobacteria</taxon>
        <taxon>Cellvibrionales</taxon>
        <taxon>Spongiibacteraceae</taxon>
        <taxon>Zhongshania</taxon>
    </lineage>
</organism>
<feature type="transmembrane region" description="Helical" evidence="6">
    <location>
        <begin position="12"/>
        <end position="31"/>
    </location>
</feature>
<proteinExistence type="inferred from homology"/>
<evidence type="ECO:0000313" key="9">
    <source>
        <dbReference type="Proteomes" id="UP000237222"/>
    </source>
</evidence>
<dbReference type="EMBL" id="RHGB01000004">
    <property type="protein sequence ID" value="RNL66386.1"/>
    <property type="molecule type" value="Genomic_DNA"/>
</dbReference>
<evidence type="ECO:0000313" key="10">
    <source>
        <dbReference type="Proteomes" id="UP000274695"/>
    </source>
</evidence>
<reference evidence="7" key="1">
    <citation type="submission" date="2018-01" db="EMBL/GenBank/DDBJ databases">
        <authorList>
            <person name="Yu X.-D."/>
        </authorList>
    </citation>
    <scope>NUCLEOTIDE SEQUENCE</scope>
    <source>
        <strain evidence="7">ZX-21</strain>
    </source>
</reference>
<evidence type="ECO:0000256" key="2">
    <source>
        <dbReference type="ARBA" id="ARBA00007165"/>
    </source>
</evidence>
<reference evidence="8 10" key="2">
    <citation type="submission" date="2018-10" db="EMBL/GenBank/DDBJ databases">
        <title>Draft genome sequence of Zhongshania sp. DSW25-10.</title>
        <authorList>
            <person name="Oh J."/>
        </authorList>
    </citation>
    <scope>NUCLEOTIDE SEQUENCE [LARGE SCALE GENOMIC DNA]</scope>
    <source>
        <strain evidence="8 10">DSW25-10</strain>
    </source>
</reference>
<dbReference type="RefSeq" id="WP_103684997.1">
    <property type="nucleotide sequence ID" value="NZ_PQGG01000031.1"/>
</dbReference>
<dbReference type="PANTHER" id="PTHR23427">
    <property type="entry name" value="SURFEIT LOCUS PROTEIN"/>
    <property type="match status" value="1"/>
</dbReference>
<dbReference type="PROSITE" id="PS50895">
    <property type="entry name" value="SURF1"/>
    <property type="match status" value="1"/>
</dbReference>
<dbReference type="Proteomes" id="UP000237222">
    <property type="component" value="Unassembled WGS sequence"/>
</dbReference>
<comment type="caution">
    <text evidence="7">The sequence shown here is derived from an EMBL/GenBank/DDBJ whole genome shotgun (WGS) entry which is preliminary data.</text>
</comment>
<evidence type="ECO:0000256" key="5">
    <source>
        <dbReference type="ARBA" id="ARBA00023136"/>
    </source>
</evidence>
<dbReference type="CDD" id="cd06662">
    <property type="entry name" value="SURF1"/>
    <property type="match status" value="1"/>
</dbReference>